<comment type="caution">
    <text evidence="2">The sequence shown here is derived from an EMBL/GenBank/DDBJ whole genome shotgun (WGS) entry which is preliminary data.</text>
</comment>
<organism evidence="2">
    <name type="scientific">Ignisphaera aggregans</name>
    <dbReference type="NCBI Taxonomy" id="334771"/>
    <lineage>
        <taxon>Archaea</taxon>
        <taxon>Thermoproteota</taxon>
        <taxon>Thermoprotei</taxon>
        <taxon>Desulfurococcales</taxon>
        <taxon>Desulfurococcaceae</taxon>
        <taxon>Ignisphaera</taxon>
    </lineage>
</organism>
<gene>
    <name evidence="2" type="primary">cyaB</name>
    <name evidence="2" type="ORF">ENO26_04095</name>
</gene>
<dbReference type="PANTHER" id="PTHR21028:SF2">
    <property type="entry name" value="CYTH DOMAIN-CONTAINING PROTEIN"/>
    <property type="match status" value="1"/>
</dbReference>
<accession>A0A7J2U2X4</accession>
<evidence type="ECO:0000259" key="1">
    <source>
        <dbReference type="PROSITE" id="PS51707"/>
    </source>
</evidence>
<sequence>MSQEVEVKLRISNVKQVEEKLRGLGAKLVDIVEEEDHYIDLAPCINMRDLDIALRVRRSRSLVRDAMVEEMTFKGRRVSEFPKIRKEITVNISNVESVLEIFRELGFRNIYVVSKTRKVYVLNKMKIFLDSVKGLGQFMEVELLEPTDLNIFRDELAKLFTAIGVDESYIERKTYLELLLEKKGFV</sequence>
<feature type="domain" description="CYTH" evidence="1">
    <location>
        <begin position="2"/>
        <end position="181"/>
    </location>
</feature>
<dbReference type="AlphaFoldDB" id="A0A7J2U2X4"/>
<dbReference type="EMBL" id="DSEU01000027">
    <property type="protein sequence ID" value="HEM66735.1"/>
    <property type="molecule type" value="Genomic_DNA"/>
</dbReference>
<dbReference type="PANTHER" id="PTHR21028">
    <property type="entry name" value="SI:CH211-156B7.4"/>
    <property type="match status" value="1"/>
</dbReference>
<reference evidence="2" key="1">
    <citation type="journal article" date="2020" name="mSystems">
        <title>Genome- and Community-Level Interaction Insights into Carbon Utilization and Element Cycling Functions of Hydrothermarchaeota in Hydrothermal Sediment.</title>
        <authorList>
            <person name="Zhou Z."/>
            <person name="Liu Y."/>
            <person name="Xu W."/>
            <person name="Pan J."/>
            <person name="Luo Z.H."/>
            <person name="Li M."/>
        </authorList>
    </citation>
    <scope>NUCLEOTIDE SEQUENCE [LARGE SCALE GENOMIC DNA]</scope>
    <source>
        <strain evidence="2">SpSt-125</strain>
    </source>
</reference>
<dbReference type="Gene3D" id="2.40.320.10">
    <property type="entry name" value="Hypothetical Protein Pfu-838710-001"/>
    <property type="match status" value="1"/>
</dbReference>
<dbReference type="NCBIfam" id="TIGR00318">
    <property type="entry name" value="cyaB"/>
    <property type="match status" value="1"/>
</dbReference>
<dbReference type="CDD" id="cd07890">
    <property type="entry name" value="CYTH-like_AC_IV-like"/>
    <property type="match status" value="1"/>
</dbReference>
<proteinExistence type="predicted"/>
<dbReference type="SUPFAM" id="SSF55154">
    <property type="entry name" value="CYTH-like phosphatases"/>
    <property type="match status" value="1"/>
</dbReference>
<dbReference type="SMART" id="SM01118">
    <property type="entry name" value="CYTH"/>
    <property type="match status" value="1"/>
</dbReference>
<dbReference type="InterPro" id="IPR008173">
    <property type="entry name" value="Adenylyl_cyclase_CyaB"/>
</dbReference>
<dbReference type="InterPro" id="IPR023577">
    <property type="entry name" value="CYTH_domain"/>
</dbReference>
<name>A0A7J2U2X4_9CREN</name>
<evidence type="ECO:0000313" key="2">
    <source>
        <dbReference type="EMBL" id="HEM66735.1"/>
    </source>
</evidence>
<dbReference type="InterPro" id="IPR033469">
    <property type="entry name" value="CYTH-like_dom_sf"/>
</dbReference>
<dbReference type="Pfam" id="PF01928">
    <property type="entry name" value="CYTH"/>
    <property type="match status" value="1"/>
</dbReference>
<protein>
    <submittedName>
        <fullName evidence="2">Class IV adenylate cyclase</fullName>
    </submittedName>
</protein>
<dbReference type="PROSITE" id="PS51707">
    <property type="entry name" value="CYTH"/>
    <property type="match status" value="1"/>
</dbReference>